<evidence type="ECO:0000256" key="10">
    <source>
        <dbReference type="ARBA" id="ARBA00023170"/>
    </source>
</evidence>
<keyword evidence="10" id="KW-0675">Receptor</keyword>
<evidence type="ECO:0000256" key="3">
    <source>
        <dbReference type="ARBA" id="ARBA00022475"/>
    </source>
</evidence>
<dbReference type="SUPFAM" id="SSF52540">
    <property type="entry name" value="P-loop containing nucleoside triphosphate hydrolases"/>
    <property type="match status" value="1"/>
</dbReference>
<evidence type="ECO:0000256" key="13">
    <source>
        <dbReference type="SAM" id="MobiDB-lite"/>
    </source>
</evidence>
<dbReference type="STRING" id="2880.D7FUH6"/>
<dbReference type="Gene3D" id="3.40.50.300">
    <property type="entry name" value="P-loop containing nucleotide triphosphate hydrolases"/>
    <property type="match status" value="1"/>
</dbReference>
<sequence length="1140" mass="125613">MQNVRVRTGIVDFLPRTTLGSSPKNLSGSIRGELGGLSKLQVLHLGVNLLDGPIPGALGALGELKELGLSNNKLSGTIPKQLGDMTKLERVWINTNKLTGSLPPQLAAPRALRLLHVQENQLTDIPRATAETFNAKPWLRDIKLELNRWKNPPWQVIQGGWYQVISFYEGLAQSGGVAVVPSLKVVLVGAVHAGKTTLTRGLLDGKLAKVPPPRTRGVDVHINPWTPNFDPAVEVVIWDFAGHDDYYSTHQLFLTSGSLHVLVVDLHKFVCDPSSTGDTVYVWLDSLLCRVPGSVVLVVATHADAFGDNRERSAAALSKLEAAINDHLKEKREEWQTAQRQAEKAKQTPQDRCGPLASGSTTGYPADHAAAPPPTLQLCGFILGSGRSLEDLSVLGRKIWEIANEASLFPDIHQTVPKSWRRVWAVMDALREGADPQKAVRLDGPLAPVEGREKREFVTREAAFEAWWGVDGESVAELKAKGPDSQQLKQDSSRLFQAALKLRQMGGSVLAACGLVHLNVAWINELLRELLDHRLADPKQAKWWVEQLKTYCHDRGVKFNRLIGIHRRFVITGMLTKEYLRFLWREVKAVQDEEVFDRLVDTMALHDAMFPCEKNGVLEEGEFMVPARLPASVACASLAELENAVSQGTRMQFVINIEAGYVPPGIIPQFLGELKRRDGGISGDFVFHVSWHRGVAFMTAGQEILVRLGETCAPSQRVVEVNIAGGAEKDVYATGFGIKNLVVRLLEQRYPGLDFDPETKPTFKKGREAWQDTRAALRGDLVEELEPNLEAVLRKILEPSSSPGDGLAESNTLIPKLIDGALAKRLSSLCSDMQLDVNRKLNETTMKVVAGVEQVVQANLSNAAVAGLRPTERDILVGVAREVAILRWPIPRFVCVLPARDTRLSESDRSFEKWSTALKEWCASKSPAKDAKNPNRKTSILGLNKPQLRGLVTRELRLFFLCGQDKSLAECGPDGQGYEVKEFLDWVRKAAPAAKIGLALASIALKVCTGLAVSTDTFEAAFGTSEDMSAFVEDALSAGIEGTTSKAGNRLDRLQNSGPSERLPHAGVRGDGMQTLIPLEGFDYDKLKEVIKSFEVDRTQRDGSRYPSFDTTMNIVDRRGHGVEWAWVRNRNIDQFVGER</sequence>
<evidence type="ECO:0000256" key="9">
    <source>
        <dbReference type="ARBA" id="ARBA00023136"/>
    </source>
</evidence>
<dbReference type="SUPFAM" id="SSF52058">
    <property type="entry name" value="L domain-like"/>
    <property type="match status" value="1"/>
</dbReference>
<dbReference type="eggNOG" id="KOG0619">
    <property type="taxonomic scope" value="Eukaryota"/>
</dbReference>
<dbReference type="GO" id="GO:0005886">
    <property type="term" value="C:plasma membrane"/>
    <property type="evidence" value="ECO:0007669"/>
    <property type="project" value="UniProtKB-SubCell"/>
</dbReference>
<dbReference type="OrthoDB" id="40118at2759"/>
<keyword evidence="16" id="KW-1185">Reference proteome</keyword>
<evidence type="ECO:0000256" key="5">
    <source>
        <dbReference type="ARBA" id="ARBA00022692"/>
    </source>
</evidence>
<keyword evidence="4" id="KW-0433">Leucine-rich repeat</keyword>
<evidence type="ECO:0000256" key="4">
    <source>
        <dbReference type="ARBA" id="ARBA00022614"/>
    </source>
</evidence>
<dbReference type="Gene3D" id="3.30.70.1390">
    <property type="entry name" value="ROC domain from the Parkinson's disease-associated leucine-rich repeat kinase 2"/>
    <property type="match status" value="1"/>
</dbReference>
<gene>
    <name evidence="15" type="ORF">Esi_0027_0168</name>
</gene>
<keyword evidence="3" id="KW-1003">Cell membrane</keyword>
<dbReference type="Pfam" id="PF08477">
    <property type="entry name" value="Roc"/>
    <property type="match status" value="1"/>
</dbReference>
<evidence type="ECO:0000256" key="6">
    <source>
        <dbReference type="ARBA" id="ARBA00022737"/>
    </source>
</evidence>
<dbReference type="FunFam" id="3.80.10.10:FF:000383">
    <property type="entry name" value="Leucine-rich repeat receptor protein kinase EMS1"/>
    <property type="match status" value="1"/>
</dbReference>
<keyword evidence="9" id="KW-0472">Membrane</keyword>
<dbReference type="InterPro" id="IPR001611">
    <property type="entry name" value="Leu-rich_rpt"/>
</dbReference>
<comment type="subcellular location">
    <subcellularLocation>
        <location evidence="1">Cell membrane</location>
    </subcellularLocation>
    <subcellularLocation>
        <location evidence="12">Endomembrane system</location>
        <topology evidence="12">Single-pass membrane protein</topology>
    </subcellularLocation>
    <subcellularLocation>
        <location evidence="2">Membrane</location>
        <topology evidence="2">Single-pass type I membrane protein</topology>
    </subcellularLocation>
</comment>
<dbReference type="PANTHER" id="PTHR27004:SF203">
    <property type="entry name" value="LEUCINE-RICH REPEAT-CONTAINING N-TERMINAL PLANT-TYPE DOMAIN-CONTAINING PROTEIN"/>
    <property type="match status" value="1"/>
</dbReference>
<evidence type="ECO:0000256" key="7">
    <source>
        <dbReference type="ARBA" id="ARBA00022741"/>
    </source>
</evidence>
<keyword evidence="5" id="KW-0812">Transmembrane</keyword>
<dbReference type="EMBL" id="FN649734">
    <property type="protein sequence ID" value="CBJ26246.1"/>
    <property type="molecule type" value="Genomic_DNA"/>
</dbReference>
<accession>D7FUH6</accession>
<evidence type="ECO:0000256" key="1">
    <source>
        <dbReference type="ARBA" id="ARBA00004236"/>
    </source>
</evidence>
<feature type="region of interest" description="Disordered" evidence="13">
    <location>
        <begin position="333"/>
        <end position="369"/>
    </location>
</feature>
<dbReference type="InterPro" id="IPR020859">
    <property type="entry name" value="ROC"/>
</dbReference>
<dbReference type="GO" id="GO:0012505">
    <property type="term" value="C:endomembrane system"/>
    <property type="evidence" value="ECO:0007669"/>
    <property type="project" value="UniProtKB-SubCell"/>
</dbReference>
<organism evidence="15 16">
    <name type="scientific">Ectocarpus siliculosus</name>
    <name type="common">Brown alga</name>
    <name type="synonym">Conferva siliculosa</name>
    <dbReference type="NCBI Taxonomy" id="2880"/>
    <lineage>
        <taxon>Eukaryota</taxon>
        <taxon>Sar</taxon>
        <taxon>Stramenopiles</taxon>
        <taxon>Ochrophyta</taxon>
        <taxon>PX clade</taxon>
        <taxon>Phaeophyceae</taxon>
        <taxon>Ectocarpales</taxon>
        <taxon>Ectocarpaceae</taxon>
        <taxon>Ectocarpus</taxon>
    </lineage>
</organism>
<evidence type="ECO:0000256" key="11">
    <source>
        <dbReference type="ARBA" id="ARBA00023180"/>
    </source>
</evidence>
<keyword evidence="6" id="KW-0677">Repeat</keyword>
<dbReference type="Pfam" id="PF00560">
    <property type="entry name" value="LRR_1"/>
    <property type="match status" value="1"/>
</dbReference>
<feature type="region of interest" description="Disordered" evidence="13">
    <location>
        <begin position="1049"/>
        <end position="1069"/>
    </location>
</feature>
<evidence type="ECO:0000256" key="2">
    <source>
        <dbReference type="ARBA" id="ARBA00004479"/>
    </source>
</evidence>
<dbReference type="PROSITE" id="PS51424">
    <property type="entry name" value="ROC"/>
    <property type="match status" value="1"/>
</dbReference>
<feature type="domain" description="Roc" evidence="14">
    <location>
        <begin position="176"/>
        <end position="406"/>
    </location>
</feature>
<evidence type="ECO:0000256" key="12">
    <source>
        <dbReference type="ARBA" id="ARBA00037847"/>
    </source>
</evidence>
<dbReference type="InParanoid" id="D7FUH6"/>
<evidence type="ECO:0000259" key="14">
    <source>
        <dbReference type="PROSITE" id="PS51424"/>
    </source>
</evidence>
<dbReference type="Proteomes" id="UP000002630">
    <property type="component" value="Linkage Group LG09"/>
</dbReference>
<evidence type="ECO:0000313" key="15">
    <source>
        <dbReference type="EMBL" id="CBJ26246.1"/>
    </source>
</evidence>
<dbReference type="GO" id="GO:0000166">
    <property type="term" value="F:nucleotide binding"/>
    <property type="evidence" value="ECO:0007669"/>
    <property type="project" value="UniProtKB-KW"/>
</dbReference>
<dbReference type="Gene3D" id="3.80.10.10">
    <property type="entry name" value="Ribonuclease Inhibitor"/>
    <property type="match status" value="1"/>
</dbReference>
<feature type="compositionally biased region" description="Basic and acidic residues" evidence="13">
    <location>
        <begin position="333"/>
        <end position="346"/>
    </location>
</feature>
<evidence type="ECO:0000256" key="8">
    <source>
        <dbReference type="ARBA" id="ARBA00022989"/>
    </source>
</evidence>
<protein>
    <submittedName>
        <fullName evidence="15">LRR-GTPase of the ROCO family, incomplete sequence</fullName>
    </submittedName>
</protein>
<dbReference type="EMBL" id="FN648453">
    <property type="protein sequence ID" value="CBJ26246.1"/>
    <property type="molecule type" value="Genomic_DNA"/>
</dbReference>
<keyword evidence="11" id="KW-0325">Glycoprotein</keyword>
<proteinExistence type="predicted"/>
<reference evidence="15 16" key="1">
    <citation type="journal article" date="2010" name="Nature">
        <title>The Ectocarpus genome and the independent evolution of multicellularity in brown algae.</title>
        <authorList>
            <person name="Cock J.M."/>
            <person name="Sterck L."/>
            <person name="Rouze P."/>
            <person name="Scornet D."/>
            <person name="Allen A.E."/>
            <person name="Amoutzias G."/>
            <person name="Anthouard V."/>
            <person name="Artiguenave F."/>
            <person name="Aury J.M."/>
            <person name="Badger J.H."/>
            <person name="Beszteri B."/>
            <person name="Billiau K."/>
            <person name="Bonnet E."/>
            <person name="Bothwell J.H."/>
            <person name="Bowler C."/>
            <person name="Boyen C."/>
            <person name="Brownlee C."/>
            <person name="Carrano C.J."/>
            <person name="Charrier B."/>
            <person name="Cho G.Y."/>
            <person name="Coelho S.M."/>
            <person name="Collen J."/>
            <person name="Corre E."/>
            <person name="Da Silva C."/>
            <person name="Delage L."/>
            <person name="Delaroque N."/>
            <person name="Dittami S.M."/>
            <person name="Doulbeau S."/>
            <person name="Elias M."/>
            <person name="Farnham G."/>
            <person name="Gachon C.M."/>
            <person name="Gschloessl B."/>
            <person name="Heesch S."/>
            <person name="Jabbari K."/>
            <person name="Jubin C."/>
            <person name="Kawai H."/>
            <person name="Kimura K."/>
            <person name="Kloareg B."/>
            <person name="Kupper F.C."/>
            <person name="Lang D."/>
            <person name="Le Bail A."/>
            <person name="Leblanc C."/>
            <person name="Lerouge P."/>
            <person name="Lohr M."/>
            <person name="Lopez P.J."/>
            <person name="Martens C."/>
            <person name="Maumus F."/>
            <person name="Michel G."/>
            <person name="Miranda-Saavedra D."/>
            <person name="Morales J."/>
            <person name="Moreau H."/>
            <person name="Motomura T."/>
            <person name="Nagasato C."/>
            <person name="Napoli C.A."/>
            <person name="Nelson D.R."/>
            <person name="Nyvall-Collen P."/>
            <person name="Peters A.F."/>
            <person name="Pommier C."/>
            <person name="Potin P."/>
            <person name="Poulain J."/>
            <person name="Quesneville H."/>
            <person name="Read B."/>
            <person name="Rensing S.A."/>
            <person name="Ritter A."/>
            <person name="Rousvoal S."/>
            <person name="Samanta M."/>
            <person name="Samson G."/>
            <person name="Schroeder D.C."/>
            <person name="Segurens B."/>
            <person name="Strittmatter M."/>
            <person name="Tonon T."/>
            <person name="Tregear J.W."/>
            <person name="Valentin K."/>
            <person name="von Dassow P."/>
            <person name="Yamagishi T."/>
            <person name="Van de Peer Y."/>
            <person name="Wincker P."/>
        </authorList>
    </citation>
    <scope>NUCLEOTIDE SEQUENCE [LARGE SCALE GENOMIC DNA]</scope>
    <source>
        <strain evidence="16">Ec32 / CCAP1310/4</strain>
    </source>
</reference>
<dbReference type="PANTHER" id="PTHR27004">
    <property type="entry name" value="RECEPTOR-LIKE PROTEIN 12 ISOFORM X1"/>
    <property type="match status" value="1"/>
</dbReference>
<evidence type="ECO:0000313" key="16">
    <source>
        <dbReference type="Proteomes" id="UP000002630"/>
    </source>
</evidence>
<keyword evidence="7" id="KW-0547">Nucleotide-binding</keyword>
<dbReference type="InterPro" id="IPR032675">
    <property type="entry name" value="LRR_dom_sf"/>
</dbReference>
<dbReference type="AlphaFoldDB" id="D7FUH6"/>
<dbReference type="InterPro" id="IPR027417">
    <property type="entry name" value="P-loop_NTPase"/>
</dbReference>
<keyword evidence="8" id="KW-1133">Transmembrane helix</keyword>
<name>D7FUH6_ECTSI</name>